<dbReference type="GO" id="GO:0015074">
    <property type="term" value="P:DNA integration"/>
    <property type="evidence" value="ECO:0007669"/>
    <property type="project" value="UniProtKB-KW"/>
</dbReference>
<dbReference type="Gene3D" id="1.10.443.10">
    <property type="entry name" value="Intergrase catalytic core"/>
    <property type="match status" value="1"/>
</dbReference>
<evidence type="ECO:0000313" key="6">
    <source>
        <dbReference type="Proteomes" id="UP000782519"/>
    </source>
</evidence>
<evidence type="ECO:0000256" key="4">
    <source>
        <dbReference type="SAM" id="MobiDB-lite"/>
    </source>
</evidence>
<evidence type="ECO:0000256" key="1">
    <source>
        <dbReference type="ARBA" id="ARBA00008857"/>
    </source>
</evidence>
<evidence type="ECO:0000256" key="2">
    <source>
        <dbReference type="ARBA" id="ARBA00022908"/>
    </source>
</evidence>
<reference evidence="5" key="1">
    <citation type="submission" date="2020-07" db="EMBL/GenBank/DDBJ databases">
        <title>Huge and variable diversity of episymbiotic CPR bacteria and DPANN archaea in groundwater ecosystems.</title>
        <authorList>
            <person name="He C.Y."/>
            <person name="Keren R."/>
            <person name="Whittaker M."/>
            <person name="Farag I.F."/>
            <person name="Doudna J."/>
            <person name="Cate J.H.D."/>
            <person name="Banfield J.F."/>
        </authorList>
    </citation>
    <scope>NUCLEOTIDE SEQUENCE</scope>
    <source>
        <strain evidence="5">NC_groundwater_1818_Pr3_B-0.1um_66_35</strain>
    </source>
</reference>
<dbReference type="PANTHER" id="PTHR30629">
    <property type="entry name" value="PROPHAGE INTEGRASE"/>
    <property type="match status" value="1"/>
</dbReference>
<dbReference type="GO" id="GO:0003677">
    <property type="term" value="F:DNA binding"/>
    <property type="evidence" value="ECO:0007669"/>
    <property type="project" value="InterPro"/>
</dbReference>
<protein>
    <recommendedName>
        <fullName evidence="7">Integrase DNA-binding domain-containing protein</fullName>
    </recommendedName>
</protein>
<keyword evidence="3" id="KW-0233">DNA recombination</keyword>
<dbReference type="AlphaFoldDB" id="A0A933VW21"/>
<dbReference type="PANTHER" id="PTHR30629:SF2">
    <property type="entry name" value="PROPHAGE INTEGRASE INTS-RELATED"/>
    <property type="match status" value="1"/>
</dbReference>
<feature type="region of interest" description="Disordered" evidence="4">
    <location>
        <begin position="408"/>
        <end position="429"/>
    </location>
</feature>
<comment type="similarity">
    <text evidence="1">Belongs to the 'phage' integrase family.</text>
</comment>
<dbReference type="InterPro" id="IPR050808">
    <property type="entry name" value="Phage_Integrase"/>
</dbReference>
<gene>
    <name evidence="5" type="ORF">HZA66_19350</name>
</gene>
<accession>A0A933VW21</accession>
<evidence type="ECO:0000256" key="3">
    <source>
        <dbReference type="ARBA" id="ARBA00023172"/>
    </source>
</evidence>
<dbReference type="Proteomes" id="UP000782519">
    <property type="component" value="Unassembled WGS sequence"/>
</dbReference>
<dbReference type="InterPro" id="IPR011010">
    <property type="entry name" value="DNA_brk_join_enz"/>
</dbReference>
<dbReference type="SUPFAM" id="SSF56349">
    <property type="entry name" value="DNA breaking-rejoining enzymes"/>
    <property type="match status" value="1"/>
</dbReference>
<dbReference type="EMBL" id="JACRJB010000053">
    <property type="protein sequence ID" value="MBI5131599.1"/>
    <property type="molecule type" value="Genomic_DNA"/>
</dbReference>
<evidence type="ECO:0008006" key="7">
    <source>
        <dbReference type="Google" id="ProtNLM"/>
    </source>
</evidence>
<proteinExistence type="inferred from homology"/>
<dbReference type="InterPro" id="IPR013762">
    <property type="entry name" value="Integrase-like_cat_sf"/>
</dbReference>
<comment type="caution">
    <text evidence="5">The sequence shown here is derived from an EMBL/GenBank/DDBJ whole genome shotgun (WGS) entry which is preliminary data.</text>
</comment>
<keyword evidence="2" id="KW-0229">DNA integration</keyword>
<feature type="compositionally biased region" description="Basic and acidic residues" evidence="4">
    <location>
        <begin position="408"/>
        <end position="419"/>
    </location>
</feature>
<evidence type="ECO:0000313" key="5">
    <source>
        <dbReference type="EMBL" id="MBI5131599.1"/>
    </source>
</evidence>
<organism evidence="5 6">
    <name type="scientific">Rhodopseudomonas palustris</name>
    <dbReference type="NCBI Taxonomy" id="1076"/>
    <lineage>
        <taxon>Bacteria</taxon>
        <taxon>Pseudomonadati</taxon>
        <taxon>Pseudomonadota</taxon>
        <taxon>Alphaproteobacteria</taxon>
        <taxon>Hyphomicrobiales</taxon>
        <taxon>Nitrobacteraceae</taxon>
        <taxon>Rhodopseudomonas</taxon>
    </lineage>
</organism>
<name>A0A933VW21_RHOPL</name>
<sequence length="537" mass="61591">MSQKTPYERESKRITLLDVQYAIKVSRTPTSGARIIEWKDTECVGLTLRITKSEASWLIRRRDRTIKIGPCKDVPLTTARYITHQSRDAAKRGRDLKVFVETLLALRSHAMEEDGFRSQAAYHDGWDWKTADELADDTSEMGRQRLVGDLHPTWTWRRLTEKFLEDKLPELKATYRAQYQKYLHLPEFAIINDRLVGELTANDLEVVRDRMLTAYGKSAVHRAVRQGREMLTWAWNYHAGKVGLSNTQYPWWTRWSVKYKSKVRHHEPTIAELARTMVIADMFRNLSDKEHATYSGTVGALWAAVLTAQRTGSLLVLRPDRMFAPDRKAKLPGWKIANWNRDEMKGGKDGGRPHALPVPPDVLKILDRYYKDSGGSSEWMFSGRNSEERISQAALNLLMYRLQGRVFDHRGKNKPDRPGKPGPKAASKAKTRIDLFDHYGIRPWTLHDVRRTLGSFLDDRRLGGAASAILGHKLPRDVMPEKERMAPVTEIHYNSSQRIALKAEGMALWTKAILAACEKERKALRRKPRPALPIVSP</sequence>
<dbReference type="GO" id="GO:0006310">
    <property type="term" value="P:DNA recombination"/>
    <property type="evidence" value="ECO:0007669"/>
    <property type="project" value="UniProtKB-KW"/>
</dbReference>